<dbReference type="PANTHER" id="PTHR43427:SF6">
    <property type="entry name" value="CHLORIDE CHANNEL PROTEIN CLC-E"/>
    <property type="match status" value="1"/>
</dbReference>
<dbReference type="SUPFAM" id="SSF54631">
    <property type="entry name" value="CBS-domain pair"/>
    <property type="match status" value="1"/>
</dbReference>
<feature type="transmembrane region" description="Helical" evidence="11">
    <location>
        <begin position="402"/>
        <end position="421"/>
    </location>
</feature>
<evidence type="ECO:0000259" key="12">
    <source>
        <dbReference type="PROSITE" id="PS51371"/>
    </source>
</evidence>
<proteinExistence type="predicted"/>
<comment type="caution">
    <text evidence="13">The sequence shown here is derived from an EMBL/GenBank/DDBJ whole genome shotgun (WGS) entry which is preliminary data.</text>
</comment>
<dbReference type="InterPro" id="IPR001807">
    <property type="entry name" value="ClC"/>
</dbReference>
<feature type="transmembrane region" description="Helical" evidence="11">
    <location>
        <begin position="201"/>
        <end position="219"/>
    </location>
</feature>
<dbReference type="Gene3D" id="1.10.3080.10">
    <property type="entry name" value="Clc chloride channel"/>
    <property type="match status" value="1"/>
</dbReference>
<keyword evidence="4 11" id="KW-1133">Transmembrane helix</keyword>
<evidence type="ECO:0000256" key="6">
    <source>
        <dbReference type="ARBA" id="ARBA00023136"/>
    </source>
</evidence>
<keyword evidence="3 11" id="KW-0812">Transmembrane</keyword>
<keyword evidence="5" id="KW-0406">Ion transport</keyword>
<feature type="transmembrane region" description="Helical" evidence="11">
    <location>
        <begin position="20"/>
        <end position="43"/>
    </location>
</feature>
<dbReference type="PANTHER" id="PTHR43427">
    <property type="entry name" value="CHLORIDE CHANNEL PROTEIN CLC-E"/>
    <property type="match status" value="1"/>
</dbReference>
<dbReference type="RefSeq" id="WP_161053025.1">
    <property type="nucleotide sequence ID" value="NZ_WWCT01000001.1"/>
</dbReference>
<evidence type="ECO:0000313" key="14">
    <source>
        <dbReference type="Proteomes" id="UP000642144"/>
    </source>
</evidence>
<evidence type="ECO:0000256" key="2">
    <source>
        <dbReference type="ARBA" id="ARBA00022448"/>
    </source>
</evidence>
<keyword evidence="9" id="KW-0407">Ion channel</keyword>
<dbReference type="CDD" id="cd02205">
    <property type="entry name" value="CBS_pair_SF"/>
    <property type="match status" value="1"/>
</dbReference>
<name>A0ABW9VTB3_9BURK</name>
<dbReference type="InterPro" id="IPR014743">
    <property type="entry name" value="Cl-channel_core"/>
</dbReference>
<evidence type="ECO:0000256" key="10">
    <source>
        <dbReference type="PROSITE-ProRule" id="PRU00703"/>
    </source>
</evidence>
<sequence length="571" mass="60232">MRRALSIALRARITKHLPRLAWQPPLLAAAGIGALGALCTIGFREGVLLLEQLVYGRSGSLVGIAGSLPWWQRLLAPALGGIAAGLLLAWARRYQARGDDYMEAVVLGNGDLGVRASLLRALSSTVTVASGGAIGREGPMVQLAALTGALFGRWRALPVPRRRLYVACGAAAGIAAAYNAPIAGALFVAEIVLRSLAVESLGPLIVAAVAAKLVVAQLFGFRPVYHMPAMRLSGDGPAMVLGLLGIVAGLLAPAYLILLDGSRTLFQRWRGSAPWQQLAVGGLLVGVISIANPAVWGNGYSVVNSVLQGGWLWQPLLALLLLKLLAVAASVGSGAVGGIFTPTLFAGAVTGALFGSLFHCLWPGLVPVPAAVVVGMGAFLAACTHAPLMSILMIFEMTDSDDLIVPLMASCVLAYAISHALRPQSIYAGTHGRGQYMPALAMASDLLRTDPPRIAIGQSLGELEAVFVRFRWQHVYVIERDGTFLGAVSLHDFGPYRQTNADTAAPWPVAMIRRDYPRVLDTAPIWQVMDAVGGHPGERLPVLDHSGSLRGYLTKTDLMLMFRGLESVGAH</sequence>
<keyword evidence="14" id="KW-1185">Reference proteome</keyword>
<evidence type="ECO:0000256" key="11">
    <source>
        <dbReference type="SAM" id="Phobius"/>
    </source>
</evidence>
<evidence type="ECO:0000256" key="1">
    <source>
        <dbReference type="ARBA" id="ARBA00004141"/>
    </source>
</evidence>
<keyword evidence="7" id="KW-0869">Chloride channel</keyword>
<dbReference type="InterPro" id="IPR050368">
    <property type="entry name" value="ClC-type_chloride_channel"/>
</dbReference>
<organism evidence="13 14">
    <name type="scientific">Duganella levis</name>
    <dbReference type="NCBI Taxonomy" id="2692169"/>
    <lineage>
        <taxon>Bacteria</taxon>
        <taxon>Pseudomonadati</taxon>
        <taxon>Pseudomonadota</taxon>
        <taxon>Betaproteobacteria</taxon>
        <taxon>Burkholderiales</taxon>
        <taxon>Oxalobacteraceae</taxon>
        <taxon>Telluria group</taxon>
        <taxon>Duganella</taxon>
    </lineage>
</organism>
<dbReference type="Pfam" id="PF00654">
    <property type="entry name" value="Voltage_CLC"/>
    <property type="match status" value="1"/>
</dbReference>
<evidence type="ECO:0000256" key="4">
    <source>
        <dbReference type="ARBA" id="ARBA00022989"/>
    </source>
</evidence>
<feature type="domain" description="CBS" evidence="12">
    <location>
        <begin position="511"/>
        <end position="568"/>
    </location>
</feature>
<evidence type="ECO:0000256" key="5">
    <source>
        <dbReference type="ARBA" id="ARBA00023065"/>
    </source>
</evidence>
<dbReference type="PROSITE" id="PS51371">
    <property type="entry name" value="CBS"/>
    <property type="match status" value="1"/>
</dbReference>
<comment type="subcellular location">
    <subcellularLocation>
        <location evidence="1">Membrane</location>
        <topology evidence="1">Multi-pass membrane protein</topology>
    </subcellularLocation>
</comment>
<dbReference type="SUPFAM" id="SSF81340">
    <property type="entry name" value="Clc chloride channel"/>
    <property type="match status" value="1"/>
</dbReference>
<dbReference type="Proteomes" id="UP000642144">
    <property type="component" value="Unassembled WGS sequence"/>
</dbReference>
<dbReference type="CDD" id="cd00400">
    <property type="entry name" value="Voltage_gated_ClC"/>
    <property type="match status" value="1"/>
</dbReference>
<gene>
    <name evidence="13" type="ORF">GTP69_00425</name>
</gene>
<evidence type="ECO:0000256" key="9">
    <source>
        <dbReference type="ARBA" id="ARBA00023303"/>
    </source>
</evidence>
<protein>
    <submittedName>
        <fullName evidence="13">ClcB-like voltage-gated chloride channel protein</fullName>
    </submittedName>
</protein>
<keyword evidence="2" id="KW-0813">Transport</keyword>
<feature type="transmembrane region" description="Helical" evidence="11">
    <location>
        <begin position="316"/>
        <end position="337"/>
    </location>
</feature>
<keyword evidence="10" id="KW-0129">CBS domain</keyword>
<accession>A0ABW9VTB3</accession>
<dbReference type="NCBIfam" id="NF002505">
    <property type="entry name" value="PRK01862.1"/>
    <property type="match status" value="1"/>
</dbReference>
<dbReference type="InterPro" id="IPR046342">
    <property type="entry name" value="CBS_dom_sf"/>
</dbReference>
<evidence type="ECO:0000313" key="13">
    <source>
        <dbReference type="EMBL" id="MYN24868.1"/>
    </source>
</evidence>
<keyword evidence="8" id="KW-0868">Chloride</keyword>
<evidence type="ECO:0000256" key="3">
    <source>
        <dbReference type="ARBA" id="ARBA00022692"/>
    </source>
</evidence>
<reference evidence="13 14" key="1">
    <citation type="submission" date="2019-12" db="EMBL/GenBank/DDBJ databases">
        <title>Novel species isolated from a subtropical stream in China.</title>
        <authorList>
            <person name="Lu H."/>
        </authorList>
    </citation>
    <scope>NUCLEOTIDE SEQUENCE [LARGE SCALE GENOMIC DNA]</scope>
    <source>
        <strain evidence="13 14">CY42W</strain>
    </source>
</reference>
<feature type="transmembrane region" description="Helical" evidence="11">
    <location>
        <begin position="239"/>
        <end position="258"/>
    </location>
</feature>
<evidence type="ECO:0000256" key="8">
    <source>
        <dbReference type="ARBA" id="ARBA00023214"/>
    </source>
</evidence>
<dbReference type="EMBL" id="WWCT01000001">
    <property type="protein sequence ID" value="MYN24868.1"/>
    <property type="molecule type" value="Genomic_DNA"/>
</dbReference>
<feature type="transmembrane region" description="Helical" evidence="11">
    <location>
        <begin position="70"/>
        <end position="91"/>
    </location>
</feature>
<dbReference type="Gene3D" id="3.10.580.10">
    <property type="entry name" value="CBS-domain"/>
    <property type="match status" value="1"/>
</dbReference>
<keyword evidence="6 11" id="KW-0472">Membrane</keyword>
<feature type="transmembrane region" description="Helical" evidence="11">
    <location>
        <begin position="371"/>
        <end position="395"/>
    </location>
</feature>
<dbReference type="PRINTS" id="PR00762">
    <property type="entry name" value="CLCHANNEL"/>
</dbReference>
<dbReference type="InterPro" id="IPR000644">
    <property type="entry name" value="CBS_dom"/>
</dbReference>
<evidence type="ECO:0000256" key="7">
    <source>
        <dbReference type="ARBA" id="ARBA00023173"/>
    </source>
</evidence>
<dbReference type="Pfam" id="PF00571">
    <property type="entry name" value="CBS"/>
    <property type="match status" value="2"/>
</dbReference>
<feature type="transmembrane region" description="Helical" evidence="11">
    <location>
        <begin position="278"/>
        <end position="296"/>
    </location>
</feature>
<feature type="transmembrane region" description="Helical" evidence="11">
    <location>
        <begin position="164"/>
        <end position="189"/>
    </location>
</feature>
<feature type="transmembrane region" description="Helical" evidence="11">
    <location>
        <begin position="344"/>
        <end position="365"/>
    </location>
</feature>